<keyword evidence="2" id="KW-1185">Reference proteome</keyword>
<name>A0ABX8H3X8_9BACT</name>
<gene>
    <name evidence="1" type="ORF">KM029_21505</name>
</gene>
<organism evidence="1 2">
    <name type="scientific">Flammeovirga kamogawensis</name>
    <dbReference type="NCBI Taxonomy" id="373891"/>
    <lineage>
        <taxon>Bacteria</taxon>
        <taxon>Pseudomonadati</taxon>
        <taxon>Bacteroidota</taxon>
        <taxon>Cytophagia</taxon>
        <taxon>Cytophagales</taxon>
        <taxon>Flammeovirgaceae</taxon>
        <taxon>Flammeovirga</taxon>
    </lineage>
</organism>
<protein>
    <recommendedName>
        <fullName evidence="3">DUF4249 family protein</fullName>
    </recommendedName>
</protein>
<evidence type="ECO:0000313" key="1">
    <source>
        <dbReference type="EMBL" id="QWG10262.1"/>
    </source>
</evidence>
<sequence length="47" mass="5509">MTKKANTLFNFILLTSALFSCTETEVEIEELSEKLIVQVRYEDWLIV</sequence>
<dbReference type="PROSITE" id="PS51257">
    <property type="entry name" value="PROKAR_LIPOPROTEIN"/>
    <property type="match status" value="1"/>
</dbReference>
<evidence type="ECO:0008006" key="3">
    <source>
        <dbReference type="Google" id="ProtNLM"/>
    </source>
</evidence>
<dbReference type="EMBL" id="CP076129">
    <property type="protein sequence ID" value="QWG10262.1"/>
    <property type="molecule type" value="Genomic_DNA"/>
</dbReference>
<proteinExistence type="predicted"/>
<reference evidence="1 2" key="1">
    <citation type="submission" date="2021-05" db="EMBL/GenBank/DDBJ databases">
        <title>Comparative genomic studies on the polysaccharide-degrading batcterial strains of the Flammeovirga genus.</title>
        <authorList>
            <person name="Zewei F."/>
            <person name="Zheng Z."/>
            <person name="Yu L."/>
            <person name="Ruyue G."/>
            <person name="Yanhong M."/>
            <person name="Yuanyuan C."/>
            <person name="Jingyan G."/>
            <person name="Wenjun H."/>
        </authorList>
    </citation>
    <scope>NUCLEOTIDE SEQUENCE [LARGE SCALE GENOMIC DNA]</scope>
    <source>
        <strain evidence="1 2">YS10</strain>
    </source>
</reference>
<accession>A0ABX8H3X8</accession>
<dbReference type="Proteomes" id="UP000682802">
    <property type="component" value="Chromosome 2"/>
</dbReference>
<dbReference type="RefSeq" id="WP_158631171.1">
    <property type="nucleotide sequence ID" value="NZ_CP076129.1"/>
</dbReference>
<evidence type="ECO:0000313" key="2">
    <source>
        <dbReference type="Proteomes" id="UP000682802"/>
    </source>
</evidence>